<dbReference type="GO" id="GO:0005524">
    <property type="term" value="F:ATP binding"/>
    <property type="evidence" value="ECO:0007669"/>
    <property type="project" value="UniProtKB-KW"/>
</dbReference>
<dbReference type="Pfam" id="PF00005">
    <property type="entry name" value="ABC_tran"/>
    <property type="match status" value="1"/>
</dbReference>
<keyword evidence="6" id="KW-0472">Membrane</keyword>
<evidence type="ECO:0000256" key="3">
    <source>
        <dbReference type="ARBA" id="ARBA00022475"/>
    </source>
</evidence>
<feature type="domain" description="ABC transporter" evidence="7">
    <location>
        <begin position="19"/>
        <end position="90"/>
    </location>
</feature>
<dbReference type="PROSITE" id="PS00211">
    <property type="entry name" value="ABC_TRANSPORTER_1"/>
    <property type="match status" value="1"/>
</dbReference>
<dbReference type="PANTHER" id="PTHR43297">
    <property type="entry name" value="OLIGOPEPTIDE TRANSPORT ATP-BINDING PROTEIN APPD"/>
    <property type="match status" value="1"/>
</dbReference>
<gene>
    <name evidence="8" type="primary">dppD_19</name>
    <name evidence="8" type="ORF">SDC9_199510</name>
</gene>
<evidence type="ECO:0000256" key="2">
    <source>
        <dbReference type="ARBA" id="ARBA00022448"/>
    </source>
</evidence>
<evidence type="ECO:0000256" key="1">
    <source>
        <dbReference type="ARBA" id="ARBA00004370"/>
    </source>
</evidence>
<dbReference type="InterPro" id="IPR050388">
    <property type="entry name" value="ABC_Ni/Peptide_Import"/>
</dbReference>
<comment type="caution">
    <text evidence="8">The sequence shown here is derived from an EMBL/GenBank/DDBJ whole genome shotgun (WGS) entry which is preliminary data.</text>
</comment>
<dbReference type="GO" id="GO:0016887">
    <property type="term" value="F:ATP hydrolysis activity"/>
    <property type="evidence" value="ECO:0007669"/>
    <property type="project" value="InterPro"/>
</dbReference>
<keyword evidence="8" id="KW-0067">ATP-binding</keyword>
<organism evidence="8">
    <name type="scientific">bioreactor metagenome</name>
    <dbReference type="NCBI Taxonomy" id="1076179"/>
    <lineage>
        <taxon>unclassified sequences</taxon>
        <taxon>metagenomes</taxon>
        <taxon>ecological metagenomes</taxon>
    </lineage>
</organism>
<dbReference type="AlphaFoldDB" id="A0A645IL86"/>
<keyword evidence="5" id="KW-1278">Translocase</keyword>
<evidence type="ECO:0000256" key="6">
    <source>
        <dbReference type="ARBA" id="ARBA00023136"/>
    </source>
</evidence>
<evidence type="ECO:0000313" key="8">
    <source>
        <dbReference type="EMBL" id="MPN51860.1"/>
    </source>
</evidence>
<dbReference type="InterPro" id="IPR003439">
    <property type="entry name" value="ABC_transporter-like_ATP-bd"/>
</dbReference>
<keyword evidence="8" id="KW-0547">Nucleotide-binding</keyword>
<dbReference type="InterPro" id="IPR027417">
    <property type="entry name" value="P-loop_NTPase"/>
</dbReference>
<proteinExistence type="predicted"/>
<evidence type="ECO:0000259" key="7">
    <source>
        <dbReference type="Pfam" id="PF00005"/>
    </source>
</evidence>
<dbReference type="SUPFAM" id="SSF52540">
    <property type="entry name" value="P-loop containing nucleoside triphosphate hydrolases"/>
    <property type="match status" value="1"/>
</dbReference>
<name>A0A645IL86_9ZZZZ</name>
<keyword evidence="3" id="KW-1003">Cell membrane</keyword>
<sequence length="182" mass="20559">MVLQNPMTCFDPLYRIGNQMAETFGVHTEWDKAQIRSQSLDILERMQIKDPAEVLEKYTHQLSGGMLQRIMIGIAIALEPDLLIADEPTTAIDAITQFEILQEFQKIKAGHQTAMLFITHDLGAVSKVADRILVMSNGEIVDKGEFSHILHHAIDPYTKLLVEKRSAVMARYRLALQKEASQ</sequence>
<evidence type="ECO:0000256" key="5">
    <source>
        <dbReference type="ARBA" id="ARBA00022967"/>
    </source>
</evidence>
<dbReference type="GO" id="GO:0016020">
    <property type="term" value="C:membrane"/>
    <property type="evidence" value="ECO:0007669"/>
    <property type="project" value="UniProtKB-SubCell"/>
</dbReference>
<dbReference type="PANTHER" id="PTHR43297:SF14">
    <property type="entry name" value="ATPASE AAA-TYPE CORE DOMAIN-CONTAINING PROTEIN"/>
    <property type="match status" value="1"/>
</dbReference>
<keyword evidence="4" id="KW-0997">Cell inner membrane</keyword>
<comment type="subcellular location">
    <subcellularLocation>
        <location evidence="1">Membrane</location>
    </subcellularLocation>
</comment>
<dbReference type="EMBL" id="VSSQ01117393">
    <property type="protein sequence ID" value="MPN51860.1"/>
    <property type="molecule type" value="Genomic_DNA"/>
</dbReference>
<dbReference type="Gene3D" id="3.40.50.300">
    <property type="entry name" value="P-loop containing nucleotide triphosphate hydrolases"/>
    <property type="match status" value="1"/>
</dbReference>
<reference evidence="8" key="1">
    <citation type="submission" date="2019-08" db="EMBL/GenBank/DDBJ databases">
        <authorList>
            <person name="Kucharzyk K."/>
            <person name="Murdoch R.W."/>
            <person name="Higgins S."/>
            <person name="Loffler F."/>
        </authorList>
    </citation>
    <scope>NUCLEOTIDE SEQUENCE</scope>
</reference>
<keyword evidence="2" id="KW-0813">Transport</keyword>
<dbReference type="InterPro" id="IPR017871">
    <property type="entry name" value="ABC_transporter-like_CS"/>
</dbReference>
<accession>A0A645IL86</accession>
<evidence type="ECO:0000256" key="4">
    <source>
        <dbReference type="ARBA" id="ARBA00022519"/>
    </source>
</evidence>
<protein>
    <submittedName>
        <fullName evidence="8">Dipeptide transport ATP-binding protein DppD</fullName>
    </submittedName>
</protein>